<accession>A0A8J4LRJ3</accession>
<name>A0A8J4LRJ3_9CHLO</name>
<dbReference type="InterPro" id="IPR043128">
    <property type="entry name" value="Rev_trsase/Diguanyl_cyclase"/>
</dbReference>
<protein>
    <recommendedName>
        <fullName evidence="3">Reverse transcriptase domain-containing protein</fullName>
    </recommendedName>
</protein>
<dbReference type="PANTHER" id="PTHR33050">
    <property type="entry name" value="REVERSE TRANSCRIPTASE DOMAIN-CONTAINING PROTEIN"/>
    <property type="match status" value="1"/>
</dbReference>
<dbReference type="Proteomes" id="UP000722791">
    <property type="component" value="Unassembled WGS sequence"/>
</dbReference>
<comment type="caution">
    <text evidence="1">The sequence shown here is derived from an EMBL/GenBank/DDBJ whole genome shotgun (WGS) entry which is preliminary data.</text>
</comment>
<dbReference type="InterPro" id="IPR052055">
    <property type="entry name" value="Hepadnavirus_pol/RT"/>
</dbReference>
<dbReference type="Gene3D" id="3.30.70.270">
    <property type="match status" value="1"/>
</dbReference>
<dbReference type="InterPro" id="IPR043502">
    <property type="entry name" value="DNA/RNA_pol_sf"/>
</dbReference>
<dbReference type="SUPFAM" id="SSF56672">
    <property type="entry name" value="DNA/RNA polymerases"/>
    <property type="match status" value="1"/>
</dbReference>
<gene>
    <name evidence="1" type="ORF">Vretimale_10939</name>
</gene>
<dbReference type="AlphaFoldDB" id="A0A8J4LRJ3"/>
<sequence>MGIQNSWMIKVDLADAFYNILIRPEDSRFFKIVRNVVRFWRDPIVAVGGKKCQVAPPISPHQVFPTCSSRRPARLGAWVLLYLDDFLFIFFSKEQADLGARWVRETIEVLGLSCHPTKCQWEPSQGVYHLGITVNTASGLFEVHKEKLSKLRRLAVGLGVMAKKNRRLVQKCQLLRVLSWLSPQPLFFHNFYDDIMQPVGWSGCIHSSVTWFPSGS</sequence>
<evidence type="ECO:0000313" key="2">
    <source>
        <dbReference type="Proteomes" id="UP000722791"/>
    </source>
</evidence>
<organism evidence="1 2">
    <name type="scientific">Volvox reticuliferus</name>
    <dbReference type="NCBI Taxonomy" id="1737510"/>
    <lineage>
        <taxon>Eukaryota</taxon>
        <taxon>Viridiplantae</taxon>
        <taxon>Chlorophyta</taxon>
        <taxon>core chlorophytes</taxon>
        <taxon>Chlorophyceae</taxon>
        <taxon>CS clade</taxon>
        <taxon>Chlamydomonadales</taxon>
        <taxon>Volvocaceae</taxon>
        <taxon>Volvox</taxon>
    </lineage>
</organism>
<dbReference type="EMBL" id="BNCQ01000022">
    <property type="protein sequence ID" value="GIM06701.1"/>
    <property type="molecule type" value="Genomic_DNA"/>
</dbReference>
<evidence type="ECO:0008006" key="3">
    <source>
        <dbReference type="Google" id="ProtNLM"/>
    </source>
</evidence>
<dbReference type="PANTHER" id="PTHR33050:SF7">
    <property type="entry name" value="RIBONUCLEASE H"/>
    <property type="match status" value="1"/>
</dbReference>
<evidence type="ECO:0000313" key="1">
    <source>
        <dbReference type="EMBL" id="GIM06701.1"/>
    </source>
</evidence>
<proteinExistence type="predicted"/>
<reference evidence="1" key="1">
    <citation type="journal article" date="2021" name="Proc. Natl. Acad. Sci. U.S.A.">
        <title>Three genomes in the algal genus Volvox reveal the fate of a haploid sex-determining region after a transition to homothallism.</title>
        <authorList>
            <person name="Yamamoto K."/>
            <person name="Hamaji T."/>
            <person name="Kawai-Toyooka H."/>
            <person name="Matsuzaki R."/>
            <person name="Takahashi F."/>
            <person name="Nishimura Y."/>
            <person name="Kawachi M."/>
            <person name="Noguchi H."/>
            <person name="Minakuchi Y."/>
            <person name="Umen J.G."/>
            <person name="Toyoda A."/>
            <person name="Nozaki H."/>
        </authorList>
    </citation>
    <scope>NUCLEOTIDE SEQUENCE</scope>
    <source>
        <strain evidence="1">NIES-3785</strain>
    </source>
</reference>
<dbReference type="Gene3D" id="3.10.10.10">
    <property type="entry name" value="HIV Type 1 Reverse Transcriptase, subunit A, domain 1"/>
    <property type="match status" value="1"/>
</dbReference>